<feature type="binding site" evidence="4">
    <location>
        <position position="121"/>
    </location>
    <ligand>
        <name>Mn(2+)</name>
        <dbReference type="ChEBI" id="CHEBI:29035"/>
        <label>1</label>
    </ligand>
</feature>
<sequence length="317" mass="34009">MSADPKTQPRYTGIATFMRTPFNPDLADVDIALVGIPFDGGVTNRPGARHGPREVRNQSSLIRIINQATGIAPFELCRVADVGDAVPESPFELTAAHDSIQQFYEPICAAGIVPLSVGGDHSVTLPVLRALAKNGPLALVHFDAHCDTGDFYLGSRFHHGSPFKVAAEEGLIDPLKTIQIGIRGSITDRDIWKFSYDSGMRVVSIEEFYQLGLSAVITEIHRVVGDSPVYVTFDVDGLDPVYAPGTGTPEIGGFTTFEAQQMMRSLADLDIVGGDVVEVSPPFDPSGTTAMVGATVLFELLCVAAVAWQRRHGVDEG</sequence>
<keyword evidence="4" id="KW-0464">Manganese</keyword>
<keyword evidence="7" id="KW-1185">Reference proteome</keyword>
<reference evidence="6" key="1">
    <citation type="journal article" date="2014" name="Int. J. Syst. Evol. Microbiol.">
        <title>Complete genome sequence of Corynebacterium casei LMG S-19264T (=DSM 44701T), isolated from a smear-ripened cheese.</title>
        <authorList>
            <consortium name="US DOE Joint Genome Institute (JGI-PGF)"/>
            <person name="Walter F."/>
            <person name="Albersmeier A."/>
            <person name="Kalinowski J."/>
            <person name="Ruckert C."/>
        </authorList>
    </citation>
    <scope>NUCLEOTIDE SEQUENCE</scope>
    <source>
        <strain evidence="6">VKM B-2935</strain>
    </source>
</reference>
<dbReference type="PIRSF" id="PIRSF036979">
    <property type="entry name" value="Arginase"/>
    <property type="match status" value="1"/>
</dbReference>
<dbReference type="InterPro" id="IPR020855">
    <property type="entry name" value="Ureohydrolase_Mn_BS"/>
</dbReference>
<dbReference type="GO" id="GO:0033389">
    <property type="term" value="P:putrescine biosynthetic process from arginine, via agmatine"/>
    <property type="evidence" value="ECO:0007669"/>
    <property type="project" value="TreeGrafter"/>
</dbReference>
<evidence type="ECO:0000256" key="5">
    <source>
        <dbReference type="RuleBase" id="RU003684"/>
    </source>
</evidence>
<dbReference type="PANTHER" id="PTHR11358:SF26">
    <property type="entry name" value="GUANIDINO ACID HYDROLASE, MITOCHONDRIAL"/>
    <property type="match status" value="1"/>
</dbReference>
<evidence type="ECO:0000256" key="1">
    <source>
        <dbReference type="ARBA" id="ARBA00009227"/>
    </source>
</evidence>
<dbReference type="RefSeq" id="WP_271197081.1">
    <property type="nucleotide sequence ID" value="NZ_BSFN01000015.1"/>
</dbReference>
<keyword evidence="3 5" id="KW-0378">Hydrolase</keyword>
<feature type="binding site" evidence="4">
    <location>
        <position position="236"/>
    </location>
    <ligand>
        <name>Mn(2+)</name>
        <dbReference type="ChEBI" id="CHEBI:29035"/>
        <label>1</label>
    </ligand>
</feature>
<feature type="binding site" evidence="4">
    <location>
        <position position="147"/>
    </location>
    <ligand>
        <name>Mn(2+)</name>
        <dbReference type="ChEBI" id="CHEBI:29035"/>
        <label>1</label>
    </ligand>
</feature>
<dbReference type="PANTHER" id="PTHR11358">
    <property type="entry name" value="ARGINASE/AGMATINASE"/>
    <property type="match status" value="1"/>
</dbReference>
<comment type="caution">
    <text evidence="6">The sequence shown here is derived from an EMBL/GenBank/DDBJ whole genome shotgun (WGS) entry which is preliminary data.</text>
</comment>
<proteinExistence type="inferred from homology"/>
<dbReference type="AlphaFoldDB" id="A0A9W6K8U8"/>
<dbReference type="CDD" id="cd11592">
    <property type="entry name" value="Agmatinase_PAH"/>
    <property type="match status" value="1"/>
</dbReference>
<feature type="binding site" evidence="4">
    <location>
        <position position="234"/>
    </location>
    <ligand>
        <name>Mn(2+)</name>
        <dbReference type="ChEBI" id="CHEBI:29035"/>
        <label>2</label>
    </ligand>
</feature>
<evidence type="ECO:0000256" key="4">
    <source>
        <dbReference type="PIRSR" id="PIRSR036979-1"/>
    </source>
</evidence>
<dbReference type="InterPro" id="IPR005925">
    <property type="entry name" value="Agmatinase-rel"/>
</dbReference>
<reference evidence="6" key="2">
    <citation type="submission" date="2023-01" db="EMBL/GenBank/DDBJ databases">
        <authorList>
            <person name="Sun Q."/>
            <person name="Evtushenko L."/>
        </authorList>
    </citation>
    <scope>NUCLEOTIDE SEQUENCE</scope>
    <source>
        <strain evidence="6">VKM B-2935</strain>
    </source>
</reference>
<name>A0A9W6K8U8_9PSED</name>
<dbReference type="GO" id="GO:0008783">
    <property type="term" value="F:agmatinase activity"/>
    <property type="evidence" value="ECO:0007669"/>
    <property type="project" value="TreeGrafter"/>
</dbReference>
<gene>
    <name evidence="6" type="primary">gpuA</name>
    <name evidence="6" type="ORF">GCM10017655_39810</name>
</gene>
<comment type="cofactor">
    <cofactor evidence="4">
        <name>Mn(2+)</name>
        <dbReference type="ChEBI" id="CHEBI:29035"/>
    </cofactor>
    <text evidence="4">Binds 2 manganese ions per subunit.</text>
</comment>
<evidence type="ECO:0000313" key="7">
    <source>
        <dbReference type="Proteomes" id="UP001143328"/>
    </source>
</evidence>
<dbReference type="PRINTS" id="PR00116">
    <property type="entry name" value="ARGINASE"/>
</dbReference>
<dbReference type="Gene3D" id="3.40.800.10">
    <property type="entry name" value="Ureohydrolase domain"/>
    <property type="match status" value="1"/>
</dbReference>
<protein>
    <submittedName>
        <fullName evidence="6">Guanidinopropionase</fullName>
    </submittedName>
</protein>
<dbReference type="PROSITE" id="PS51409">
    <property type="entry name" value="ARGINASE_2"/>
    <property type="match status" value="1"/>
</dbReference>
<dbReference type="NCBIfam" id="TIGR01230">
    <property type="entry name" value="agmatinase"/>
    <property type="match status" value="1"/>
</dbReference>
<dbReference type="Pfam" id="PF00491">
    <property type="entry name" value="Arginase"/>
    <property type="match status" value="1"/>
</dbReference>
<evidence type="ECO:0000256" key="2">
    <source>
        <dbReference type="ARBA" id="ARBA00022723"/>
    </source>
</evidence>
<dbReference type="GO" id="GO:0046872">
    <property type="term" value="F:metal ion binding"/>
    <property type="evidence" value="ECO:0007669"/>
    <property type="project" value="UniProtKB-KW"/>
</dbReference>
<organism evidence="6 7">
    <name type="scientific">Pseudomonas turukhanskensis</name>
    <dbReference type="NCBI Taxonomy" id="1806536"/>
    <lineage>
        <taxon>Bacteria</taxon>
        <taxon>Pseudomonadati</taxon>
        <taxon>Pseudomonadota</taxon>
        <taxon>Gammaproteobacteria</taxon>
        <taxon>Pseudomonadales</taxon>
        <taxon>Pseudomonadaceae</taxon>
        <taxon>Pseudomonas</taxon>
    </lineage>
</organism>
<dbReference type="InterPro" id="IPR023696">
    <property type="entry name" value="Ureohydrolase_dom_sf"/>
</dbReference>
<dbReference type="Proteomes" id="UP001143328">
    <property type="component" value="Unassembled WGS sequence"/>
</dbReference>
<comment type="similarity">
    <text evidence="1">Belongs to the arginase family. Agmatinase subfamily.</text>
</comment>
<accession>A0A9W6K8U8</accession>
<dbReference type="EMBL" id="BSFN01000015">
    <property type="protein sequence ID" value="GLK90917.1"/>
    <property type="molecule type" value="Genomic_DNA"/>
</dbReference>
<keyword evidence="2 4" id="KW-0479">Metal-binding</keyword>
<dbReference type="InterPro" id="IPR006035">
    <property type="entry name" value="Ureohydrolase"/>
</dbReference>
<feature type="binding site" evidence="4">
    <location>
        <position position="143"/>
    </location>
    <ligand>
        <name>Mn(2+)</name>
        <dbReference type="ChEBI" id="CHEBI:29035"/>
        <label>1</label>
    </ligand>
</feature>
<evidence type="ECO:0000256" key="3">
    <source>
        <dbReference type="ARBA" id="ARBA00022801"/>
    </source>
</evidence>
<dbReference type="SUPFAM" id="SSF52768">
    <property type="entry name" value="Arginase/deacetylase"/>
    <property type="match status" value="1"/>
</dbReference>
<feature type="binding site" evidence="4">
    <location>
        <position position="145"/>
    </location>
    <ligand>
        <name>Mn(2+)</name>
        <dbReference type="ChEBI" id="CHEBI:29035"/>
        <label>1</label>
    </ligand>
</feature>
<evidence type="ECO:0000313" key="6">
    <source>
        <dbReference type="EMBL" id="GLK90917.1"/>
    </source>
</evidence>
<dbReference type="PROSITE" id="PS01053">
    <property type="entry name" value="ARGINASE_1"/>
    <property type="match status" value="1"/>
</dbReference>